<dbReference type="AlphaFoldDB" id="S4PAK9"/>
<reference evidence="2" key="1">
    <citation type="journal article" date="2013" name="BMC Genomics">
        <title>Unscrambling butterfly oogenesis.</title>
        <authorList>
            <person name="Carter J.M."/>
            <person name="Baker S.C."/>
            <person name="Pink R."/>
            <person name="Carter D.R."/>
            <person name="Collins A."/>
            <person name="Tomlin J."/>
            <person name="Gibbs M."/>
            <person name="Breuker C.J."/>
        </authorList>
    </citation>
    <scope>NUCLEOTIDE SEQUENCE</scope>
    <source>
        <tissue evidence="2">Ovary</tissue>
    </source>
</reference>
<keyword evidence="1" id="KW-0812">Transmembrane</keyword>
<protein>
    <submittedName>
        <fullName evidence="2">Uncharacterized protein</fullName>
    </submittedName>
</protein>
<reference evidence="2" key="2">
    <citation type="submission" date="2013-05" db="EMBL/GenBank/DDBJ databases">
        <authorList>
            <person name="Carter J.-M."/>
            <person name="Baker S.C."/>
            <person name="Pink R."/>
            <person name="Carter D.R.F."/>
            <person name="Collins A."/>
            <person name="Tomlin J."/>
            <person name="Gibbs M."/>
            <person name="Breuker C.J."/>
        </authorList>
    </citation>
    <scope>NUCLEOTIDE SEQUENCE</scope>
    <source>
        <tissue evidence="2">Ovary</tissue>
    </source>
</reference>
<sequence>MATSKFKIFTDSLVVNTSIITWPTNRCLPKSLSWMYPHEVCLCNERKATSTRLCVSLCIRLHARNFAIIFVLYLITVTSGLNLHCFKA</sequence>
<name>S4PAK9_9NEOP</name>
<proteinExistence type="predicted"/>
<dbReference type="EMBL" id="GAIX01006332">
    <property type="protein sequence ID" value="JAA86228.1"/>
    <property type="molecule type" value="Transcribed_RNA"/>
</dbReference>
<keyword evidence="1" id="KW-1133">Transmembrane helix</keyword>
<organism evidence="2">
    <name type="scientific">Pararge aegeria</name>
    <name type="common">speckled wood butterfly</name>
    <dbReference type="NCBI Taxonomy" id="116150"/>
    <lineage>
        <taxon>Eukaryota</taxon>
        <taxon>Metazoa</taxon>
        <taxon>Ecdysozoa</taxon>
        <taxon>Arthropoda</taxon>
        <taxon>Hexapoda</taxon>
        <taxon>Insecta</taxon>
        <taxon>Pterygota</taxon>
        <taxon>Neoptera</taxon>
        <taxon>Endopterygota</taxon>
        <taxon>Lepidoptera</taxon>
        <taxon>Glossata</taxon>
        <taxon>Ditrysia</taxon>
        <taxon>Papilionoidea</taxon>
        <taxon>Nymphalidae</taxon>
        <taxon>Satyrinae</taxon>
        <taxon>Satyrini</taxon>
        <taxon>Parargina</taxon>
        <taxon>Pararge</taxon>
    </lineage>
</organism>
<feature type="transmembrane region" description="Helical" evidence="1">
    <location>
        <begin position="66"/>
        <end position="86"/>
    </location>
</feature>
<accession>S4PAK9</accession>
<keyword evidence="1" id="KW-0472">Membrane</keyword>
<evidence type="ECO:0000313" key="2">
    <source>
        <dbReference type="EMBL" id="JAA86228.1"/>
    </source>
</evidence>
<evidence type="ECO:0000256" key="1">
    <source>
        <dbReference type="SAM" id="Phobius"/>
    </source>
</evidence>